<feature type="transmembrane region" description="Helical" evidence="1">
    <location>
        <begin position="7"/>
        <end position="27"/>
    </location>
</feature>
<dbReference type="RefSeq" id="WP_284314624.1">
    <property type="nucleotide sequence ID" value="NZ_BSPC01000052.1"/>
</dbReference>
<keyword evidence="1" id="KW-0812">Transmembrane</keyword>
<feature type="transmembrane region" description="Helical" evidence="1">
    <location>
        <begin position="39"/>
        <end position="56"/>
    </location>
</feature>
<sequence length="60" mass="7088">MFSKERLLHGAWIGFVLLLYVAFTLYLRKLGYQSVLTELVLGFLWLGIIALGEYLIRRRR</sequence>
<keyword evidence="3" id="KW-1185">Reference proteome</keyword>
<accession>A0ABQ6CMM7</accession>
<dbReference type="EMBL" id="BSPC01000052">
    <property type="protein sequence ID" value="GLS21617.1"/>
    <property type="molecule type" value="Genomic_DNA"/>
</dbReference>
<evidence type="ECO:0000313" key="2">
    <source>
        <dbReference type="EMBL" id="GLS21617.1"/>
    </source>
</evidence>
<name>A0ABQ6CMM7_9HYPH</name>
<proteinExistence type="predicted"/>
<keyword evidence="1" id="KW-1133">Transmembrane helix</keyword>
<dbReference type="Proteomes" id="UP001156882">
    <property type="component" value="Unassembled WGS sequence"/>
</dbReference>
<keyword evidence="1" id="KW-0472">Membrane</keyword>
<comment type="caution">
    <text evidence="2">The sequence shown here is derived from an EMBL/GenBank/DDBJ whole genome shotgun (WGS) entry which is preliminary data.</text>
</comment>
<organism evidence="2 3">
    <name type="scientific">Labrys miyagiensis</name>
    <dbReference type="NCBI Taxonomy" id="346912"/>
    <lineage>
        <taxon>Bacteria</taxon>
        <taxon>Pseudomonadati</taxon>
        <taxon>Pseudomonadota</taxon>
        <taxon>Alphaproteobacteria</taxon>
        <taxon>Hyphomicrobiales</taxon>
        <taxon>Xanthobacteraceae</taxon>
        <taxon>Labrys</taxon>
    </lineage>
</organism>
<gene>
    <name evidence="2" type="ORF">GCM10007874_46340</name>
</gene>
<protein>
    <submittedName>
        <fullName evidence="2">Uncharacterized protein</fullName>
    </submittedName>
</protein>
<reference evidence="3" key="1">
    <citation type="journal article" date="2019" name="Int. J. Syst. Evol. Microbiol.">
        <title>The Global Catalogue of Microorganisms (GCM) 10K type strain sequencing project: providing services to taxonomists for standard genome sequencing and annotation.</title>
        <authorList>
            <consortium name="The Broad Institute Genomics Platform"/>
            <consortium name="The Broad Institute Genome Sequencing Center for Infectious Disease"/>
            <person name="Wu L."/>
            <person name="Ma J."/>
        </authorList>
    </citation>
    <scope>NUCLEOTIDE SEQUENCE [LARGE SCALE GENOMIC DNA]</scope>
    <source>
        <strain evidence="3">NBRC 101365</strain>
    </source>
</reference>
<evidence type="ECO:0000313" key="3">
    <source>
        <dbReference type="Proteomes" id="UP001156882"/>
    </source>
</evidence>
<evidence type="ECO:0000256" key="1">
    <source>
        <dbReference type="SAM" id="Phobius"/>
    </source>
</evidence>